<evidence type="ECO:0000313" key="2">
    <source>
        <dbReference type="Proteomes" id="UP000000503"/>
    </source>
</evidence>
<dbReference type="KEGG" id="scd:Spica_2568"/>
<dbReference type="EMBL" id="CP002868">
    <property type="protein sequence ID" value="AEJ20669.1"/>
    <property type="molecule type" value="Genomic_DNA"/>
</dbReference>
<dbReference type="AlphaFoldDB" id="F8EY08"/>
<gene>
    <name evidence="1" type="ordered locus">Spica_2568</name>
</gene>
<keyword evidence="2" id="KW-1185">Reference proteome</keyword>
<organism evidence="1 2">
    <name type="scientific">Gracilinema caldarium (strain ATCC 51460 / DSM 7334 / H1)</name>
    <name type="common">Treponema caldarium</name>
    <dbReference type="NCBI Taxonomy" id="744872"/>
    <lineage>
        <taxon>Bacteria</taxon>
        <taxon>Pseudomonadati</taxon>
        <taxon>Spirochaetota</taxon>
        <taxon>Spirochaetia</taxon>
        <taxon>Spirochaetales</taxon>
        <taxon>Breznakiellaceae</taxon>
        <taxon>Gracilinema</taxon>
    </lineage>
</organism>
<name>F8EY08_GRAC1</name>
<evidence type="ECO:0000313" key="1">
    <source>
        <dbReference type="EMBL" id="AEJ20669.1"/>
    </source>
</evidence>
<dbReference type="Proteomes" id="UP000000503">
    <property type="component" value="Chromosome"/>
</dbReference>
<dbReference type="eggNOG" id="ENOG5030UWC">
    <property type="taxonomic scope" value="Bacteria"/>
</dbReference>
<sequence>MLYSNAMRPVEHFLSELNKRFQNHELLEEGLETDRLFISFSSLVTPVLGLQGSEELFKYWKDTYAHQMVPDYLKLGFLAAFIVHEFDETTMDLAREDYEELRETLASVAEDVHIDTLTQLMSELVSRGYLD</sequence>
<protein>
    <submittedName>
        <fullName evidence="1">Uncharacterized protein</fullName>
    </submittedName>
</protein>
<dbReference type="HOGENOM" id="CLU_158705_0_0_12"/>
<accession>F8EY08</accession>
<proteinExistence type="predicted"/>
<reference evidence="2" key="1">
    <citation type="journal article" date="2013" name="Stand. Genomic Sci.">
        <title>Genome sequence of the thermophilic fresh-water bacterium Spirochaeta caldaria type strain (H1(T)), reclassification of Spirochaeta caldaria, Spirochaeta stenostrepta, and Spirochaeta zuelzerae in the genus Treponema as Treponema caldaria comb. nov., Treponema stenostrepta comb. nov., and Treponema zuelzerae comb. nov., and emendation of the genus Treponema.</title>
        <authorList>
            <person name="Abt B."/>
            <person name="Goker M."/>
            <person name="Scheuner C."/>
            <person name="Han C."/>
            <person name="Lu M."/>
            <person name="Misra M."/>
            <person name="Lapidus A."/>
            <person name="Nolan M."/>
            <person name="Lucas S."/>
            <person name="Hammon N."/>
            <person name="Deshpande S."/>
            <person name="Cheng J.F."/>
            <person name="Tapia R."/>
            <person name="Goodwin L.A."/>
            <person name="Pitluck S."/>
            <person name="Liolios K."/>
            <person name="Pagani I."/>
            <person name="Ivanova N."/>
            <person name="Mavromatis K."/>
            <person name="Mikhailova N."/>
            <person name="Huntemann M."/>
            <person name="Pati A."/>
            <person name="Chen A."/>
            <person name="Palaniappan K."/>
            <person name="Land M."/>
            <person name="Hauser L."/>
            <person name="Jeffries C.D."/>
            <person name="Rohde M."/>
            <person name="Spring S."/>
            <person name="Gronow S."/>
            <person name="Detter J.C."/>
            <person name="Bristow J."/>
            <person name="Eisen J.A."/>
            <person name="Markowitz V."/>
            <person name="Hugenholtz P."/>
            <person name="Kyrpides N.C."/>
            <person name="Woyke T."/>
            <person name="Klenk H.P."/>
        </authorList>
    </citation>
    <scope>NUCLEOTIDE SEQUENCE</scope>
    <source>
        <strain evidence="2">ATCC 51460 / DSM 7334 / H1</strain>
    </source>
</reference>